<evidence type="ECO:0000256" key="3">
    <source>
        <dbReference type="ARBA" id="ARBA00022475"/>
    </source>
</evidence>
<evidence type="ECO:0000256" key="5">
    <source>
        <dbReference type="ARBA" id="ARBA00022989"/>
    </source>
</evidence>
<protein>
    <submittedName>
        <fullName evidence="9">ABC transporter permease subunit</fullName>
    </submittedName>
</protein>
<dbReference type="AlphaFoldDB" id="A0A923I4X3"/>
<dbReference type="PANTHER" id="PTHR43386:SF1">
    <property type="entry name" value="D,D-DIPEPTIDE TRANSPORT SYSTEM PERMEASE PROTEIN DDPC-RELATED"/>
    <property type="match status" value="1"/>
</dbReference>
<evidence type="ECO:0000313" key="9">
    <source>
        <dbReference type="EMBL" id="MBC3889080.1"/>
    </source>
</evidence>
<evidence type="ECO:0000256" key="7">
    <source>
        <dbReference type="RuleBase" id="RU363032"/>
    </source>
</evidence>
<feature type="transmembrane region" description="Helical" evidence="7">
    <location>
        <begin position="141"/>
        <end position="157"/>
    </location>
</feature>
<evidence type="ECO:0000256" key="4">
    <source>
        <dbReference type="ARBA" id="ARBA00022692"/>
    </source>
</evidence>
<dbReference type="PANTHER" id="PTHR43386">
    <property type="entry name" value="OLIGOPEPTIDE TRANSPORT SYSTEM PERMEASE PROTEIN APPC"/>
    <property type="match status" value="1"/>
</dbReference>
<dbReference type="GO" id="GO:0055085">
    <property type="term" value="P:transmembrane transport"/>
    <property type="evidence" value="ECO:0007669"/>
    <property type="project" value="InterPro"/>
</dbReference>
<feature type="domain" description="ABC transmembrane type-1" evidence="8">
    <location>
        <begin position="79"/>
        <end position="264"/>
    </location>
</feature>
<dbReference type="Pfam" id="PF00528">
    <property type="entry name" value="BPD_transp_1"/>
    <property type="match status" value="1"/>
</dbReference>
<feature type="transmembrane region" description="Helical" evidence="7">
    <location>
        <begin position="192"/>
        <end position="221"/>
    </location>
</feature>
<comment type="caution">
    <text evidence="9">The sequence shown here is derived from an EMBL/GenBank/DDBJ whole genome shotgun (WGS) entry which is preliminary data.</text>
</comment>
<keyword evidence="3" id="KW-1003">Cell membrane</keyword>
<dbReference type="RefSeq" id="WP_148568335.1">
    <property type="nucleotide sequence ID" value="NZ_RXYA01000016.1"/>
</dbReference>
<keyword evidence="5 7" id="KW-1133">Transmembrane helix</keyword>
<organism evidence="9 10">
    <name type="scientific">Acetobacterium paludosum</name>
    <dbReference type="NCBI Taxonomy" id="52693"/>
    <lineage>
        <taxon>Bacteria</taxon>
        <taxon>Bacillati</taxon>
        <taxon>Bacillota</taxon>
        <taxon>Clostridia</taxon>
        <taxon>Eubacteriales</taxon>
        <taxon>Eubacteriaceae</taxon>
        <taxon>Acetobacterium</taxon>
    </lineage>
</organism>
<evidence type="ECO:0000256" key="2">
    <source>
        <dbReference type="ARBA" id="ARBA00022448"/>
    </source>
</evidence>
<proteinExistence type="inferred from homology"/>
<name>A0A923I4X3_9FIRM</name>
<keyword evidence="2 7" id="KW-0813">Transport</keyword>
<accession>A0A923I4X3</accession>
<evidence type="ECO:0000259" key="8">
    <source>
        <dbReference type="PROSITE" id="PS50928"/>
    </source>
</evidence>
<reference evidence="9" key="1">
    <citation type="submission" date="2019-10" db="EMBL/GenBank/DDBJ databases">
        <authorList>
            <person name="Ross D.E."/>
            <person name="Gulliver D."/>
        </authorList>
    </citation>
    <scope>NUCLEOTIDE SEQUENCE</scope>
    <source>
        <strain evidence="9">DER-2019</strain>
    </source>
</reference>
<dbReference type="Proteomes" id="UP000616595">
    <property type="component" value="Unassembled WGS sequence"/>
</dbReference>
<comment type="subcellular location">
    <subcellularLocation>
        <location evidence="1 7">Cell membrane</location>
        <topology evidence="1 7">Multi-pass membrane protein</topology>
    </subcellularLocation>
</comment>
<dbReference type="PROSITE" id="PS50928">
    <property type="entry name" value="ABC_TM1"/>
    <property type="match status" value="1"/>
</dbReference>
<keyword evidence="4 7" id="KW-0812">Transmembrane</keyword>
<reference evidence="9" key="2">
    <citation type="submission" date="2020-10" db="EMBL/GenBank/DDBJ databases">
        <title>Comparative genomics of the Acetobacterium genus.</title>
        <authorList>
            <person name="Marshall C."/>
            <person name="May H."/>
            <person name="Norman S."/>
        </authorList>
    </citation>
    <scope>NUCLEOTIDE SEQUENCE</scope>
    <source>
        <strain evidence="9">DER-2019</strain>
    </source>
</reference>
<sequence>MKKNGIIQNSNLLMKVSIIIITIMVFGVIFAPRICNFDPYTVDLTKRLLPPGTDGHIFGTDGFGRDLFARIIYGGRVSIGLSVCVVMVNAVLGLIIGSFAAYTGGVIDEIVMRIVDVLMSFPSIILTLFIIGVLGPSISNLFFALIVLGWIGYARMARSLVLSLKEQSFITAARGIGCNDARIIFLHVIPNVMPMIITFAALHIGSTILVISSLSFLGLGVQPPTAEWGATLSEAKQYLSLYPHMIIFPGIAIALSMFSFNMLGDGLRDFADPHLKKTIKT</sequence>
<dbReference type="SUPFAM" id="SSF161098">
    <property type="entry name" value="MetI-like"/>
    <property type="match status" value="1"/>
</dbReference>
<evidence type="ECO:0000256" key="1">
    <source>
        <dbReference type="ARBA" id="ARBA00004651"/>
    </source>
</evidence>
<dbReference type="GO" id="GO:0005886">
    <property type="term" value="C:plasma membrane"/>
    <property type="evidence" value="ECO:0007669"/>
    <property type="project" value="UniProtKB-SubCell"/>
</dbReference>
<dbReference type="CDD" id="cd06261">
    <property type="entry name" value="TM_PBP2"/>
    <property type="match status" value="1"/>
</dbReference>
<feature type="transmembrane region" description="Helical" evidence="7">
    <location>
        <begin position="114"/>
        <end position="135"/>
    </location>
</feature>
<evidence type="ECO:0000256" key="6">
    <source>
        <dbReference type="ARBA" id="ARBA00023136"/>
    </source>
</evidence>
<keyword evidence="6 7" id="KW-0472">Membrane</keyword>
<evidence type="ECO:0000313" key="10">
    <source>
        <dbReference type="Proteomes" id="UP000616595"/>
    </source>
</evidence>
<gene>
    <name evidence="9" type="ORF">GH810_12215</name>
</gene>
<dbReference type="EMBL" id="WJBD01000014">
    <property type="protein sequence ID" value="MBC3889080.1"/>
    <property type="molecule type" value="Genomic_DNA"/>
</dbReference>
<dbReference type="InterPro" id="IPR050366">
    <property type="entry name" value="BP-dependent_transpt_permease"/>
</dbReference>
<dbReference type="InterPro" id="IPR000515">
    <property type="entry name" value="MetI-like"/>
</dbReference>
<keyword evidence="10" id="KW-1185">Reference proteome</keyword>
<dbReference type="InterPro" id="IPR035906">
    <property type="entry name" value="MetI-like_sf"/>
</dbReference>
<feature type="transmembrane region" description="Helical" evidence="7">
    <location>
        <begin position="12"/>
        <end position="31"/>
    </location>
</feature>
<dbReference type="OrthoDB" id="9797852at2"/>
<comment type="similarity">
    <text evidence="7">Belongs to the binding-protein-dependent transport system permease family.</text>
</comment>
<feature type="transmembrane region" description="Helical" evidence="7">
    <location>
        <begin position="241"/>
        <end position="260"/>
    </location>
</feature>
<feature type="transmembrane region" description="Helical" evidence="7">
    <location>
        <begin position="79"/>
        <end position="102"/>
    </location>
</feature>
<dbReference type="Gene3D" id="1.10.3720.10">
    <property type="entry name" value="MetI-like"/>
    <property type="match status" value="1"/>
</dbReference>